<evidence type="ECO:0000313" key="1">
    <source>
        <dbReference type="EMBL" id="KAK9183335.1"/>
    </source>
</evidence>
<proteinExistence type="predicted"/>
<accession>A0AAP0QEL3</accession>
<organism evidence="1 2">
    <name type="scientific">Citrus x changshan-huyou</name>
    <dbReference type="NCBI Taxonomy" id="2935761"/>
    <lineage>
        <taxon>Eukaryota</taxon>
        <taxon>Viridiplantae</taxon>
        <taxon>Streptophyta</taxon>
        <taxon>Embryophyta</taxon>
        <taxon>Tracheophyta</taxon>
        <taxon>Spermatophyta</taxon>
        <taxon>Magnoliopsida</taxon>
        <taxon>eudicotyledons</taxon>
        <taxon>Gunneridae</taxon>
        <taxon>Pentapetalae</taxon>
        <taxon>rosids</taxon>
        <taxon>malvids</taxon>
        <taxon>Sapindales</taxon>
        <taxon>Rutaceae</taxon>
        <taxon>Aurantioideae</taxon>
        <taxon>Citrus</taxon>
    </lineage>
</organism>
<name>A0AAP0QEL3_9ROSI</name>
<protein>
    <submittedName>
        <fullName evidence="1">Uncharacterized protein</fullName>
    </submittedName>
</protein>
<dbReference type="PANTHER" id="PTHR47592:SF27">
    <property type="entry name" value="OS08G0421700 PROTEIN"/>
    <property type="match status" value="1"/>
</dbReference>
<dbReference type="Pfam" id="PF14223">
    <property type="entry name" value="Retrotran_gag_2"/>
    <property type="match status" value="1"/>
</dbReference>
<dbReference type="AlphaFoldDB" id="A0AAP0QEL3"/>
<gene>
    <name evidence="1" type="ORF">WN944_026486</name>
</gene>
<keyword evidence="2" id="KW-1185">Reference proteome</keyword>
<comment type="caution">
    <text evidence="1">The sequence shown here is derived from an EMBL/GenBank/DDBJ whole genome shotgun (WGS) entry which is preliminary data.</text>
</comment>
<evidence type="ECO:0000313" key="2">
    <source>
        <dbReference type="Proteomes" id="UP001428341"/>
    </source>
</evidence>
<sequence>MSSETVPSPTTTPAMASSSSSIAAALTTAKNLPDVSKIEPFNEEHFKRWQDKIHDILDVHNLAEYLTLSPLEEGCEDFDNKTKNWTTNNKICRYTILSALSSNLYDIYYTYKNAYEIWNLLSKKYIIEEAGSQQYFIGDFLHFRMVDNKHVTDQIHDYHQLVDNLKNEGIILPARFLAGCLIKKLPESWNDYIKTAKHKKKPMSLDDVIVHIKIEE</sequence>
<dbReference type="EMBL" id="JBCGBO010000024">
    <property type="protein sequence ID" value="KAK9183335.1"/>
    <property type="molecule type" value="Genomic_DNA"/>
</dbReference>
<dbReference type="Proteomes" id="UP001428341">
    <property type="component" value="Unassembled WGS sequence"/>
</dbReference>
<reference evidence="1 2" key="1">
    <citation type="submission" date="2024-05" db="EMBL/GenBank/DDBJ databases">
        <title>Haplotype-resolved chromosome-level genome assembly of Huyou (Citrus changshanensis).</title>
        <authorList>
            <person name="Miao C."/>
            <person name="Chen W."/>
            <person name="Wu Y."/>
            <person name="Wang L."/>
            <person name="Zhao S."/>
            <person name="Grierson D."/>
            <person name="Xu C."/>
            <person name="Chen K."/>
        </authorList>
    </citation>
    <scope>NUCLEOTIDE SEQUENCE [LARGE SCALE GENOMIC DNA]</scope>
    <source>
        <strain evidence="1">01-14</strain>
        <tissue evidence="1">Leaf</tissue>
    </source>
</reference>
<dbReference type="PANTHER" id="PTHR47592">
    <property type="entry name" value="PBF68 PROTEIN"/>
    <property type="match status" value="1"/>
</dbReference>